<dbReference type="EC" id="3.1.4.-" evidence="2"/>
<comment type="caution">
    <text evidence="4">The sequence shown here is derived from an EMBL/GenBank/DDBJ whole genome shotgun (WGS) entry which is preliminary data.</text>
</comment>
<evidence type="ECO:0000313" key="5">
    <source>
        <dbReference type="Proteomes" id="UP000322876"/>
    </source>
</evidence>
<dbReference type="Pfam" id="PF12850">
    <property type="entry name" value="Metallophos_2"/>
    <property type="match status" value="1"/>
</dbReference>
<keyword evidence="5" id="KW-1185">Reference proteome</keyword>
<dbReference type="AlphaFoldDB" id="A0A5A8F3Z4"/>
<dbReference type="EMBL" id="VFJB01000004">
    <property type="protein sequence ID" value="KAA0258608.1"/>
    <property type="molecule type" value="Genomic_DNA"/>
</dbReference>
<evidence type="ECO:0000256" key="1">
    <source>
        <dbReference type="ARBA" id="ARBA00008950"/>
    </source>
</evidence>
<dbReference type="InterPro" id="IPR000979">
    <property type="entry name" value="Phosphodiesterase_MJ0936/Vps29"/>
</dbReference>
<gene>
    <name evidence="4" type="ORF">FHQ18_05465</name>
</gene>
<dbReference type="GO" id="GO:0016787">
    <property type="term" value="F:hydrolase activity"/>
    <property type="evidence" value="ECO:0007669"/>
    <property type="project" value="UniProtKB-UniRule"/>
</dbReference>
<comment type="cofactor">
    <cofactor evidence="2">
        <name>a divalent metal cation</name>
        <dbReference type="ChEBI" id="CHEBI:60240"/>
    </cofactor>
</comment>
<accession>A0A5A8F3Z4</accession>
<name>A0A5A8F3Z4_9BACT</name>
<dbReference type="SUPFAM" id="SSF56300">
    <property type="entry name" value="Metallo-dependent phosphatases"/>
    <property type="match status" value="1"/>
</dbReference>
<proteinExistence type="inferred from homology"/>
<dbReference type="NCBIfam" id="TIGR00040">
    <property type="entry name" value="yfcE"/>
    <property type="match status" value="1"/>
</dbReference>
<evidence type="ECO:0000256" key="2">
    <source>
        <dbReference type="RuleBase" id="RU362039"/>
    </source>
</evidence>
<dbReference type="Proteomes" id="UP000322876">
    <property type="component" value="Unassembled WGS sequence"/>
</dbReference>
<dbReference type="OrthoDB" id="9785951at2"/>
<sequence length="160" mass="18101">MKIVVISDTHTDDIGKLPSALITEFNDADAILHAGDIVGYRLIHQIEHINPNVYAVKGNMDPFFDEKLLPKKRVIKFDEVNVGLIHGYGAPFGLENRLLYEFEDVDIIVYGHTHKPFWGVLGDVHFLNPGSSTNNRYTLFNSYALLFIEGKNFDAKIVQI</sequence>
<dbReference type="InterPro" id="IPR029052">
    <property type="entry name" value="Metallo-depent_PP-like"/>
</dbReference>
<dbReference type="PANTHER" id="PTHR11124">
    <property type="entry name" value="VACUOLAR SORTING PROTEIN VPS29"/>
    <property type="match status" value="1"/>
</dbReference>
<organism evidence="4 5">
    <name type="scientific">Deferribacter autotrophicus</name>
    <dbReference type="NCBI Taxonomy" id="500465"/>
    <lineage>
        <taxon>Bacteria</taxon>
        <taxon>Pseudomonadati</taxon>
        <taxon>Deferribacterota</taxon>
        <taxon>Deferribacteres</taxon>
        <taxon>Deferribacterales</taxon>
        <taxon>Deferribacteraceae</taxon>
        <taxon>Deferribacter</taxon>
    </lineage>
</organism>
<dbReference type="Gene3D" id="3.60.21.10">
    <property type="match status" value="1"/>
</dbReference>
<protein>
    <recommendedName>
        <fullName evidence="2">Phosphoesterase</fullName>
        <ecNumber evidence="2">3.1.4.-</ecNumber>
    </recommendedName>
</protein>
<dbReference type="RefSeq" id="WP_149266161.1">
    <property type="nucleotide sequence ID" value="NZ_VFJB01000004.1"/>
</dbReference>
<dbReference type="InterPro" id="IPR024654">
    <property type="entry name" value="Calcineurin-like_PHP_lpxH"/>
</dbReference>
<reference evidence="4 5" key="1">
    <citation type="submission" date="2019-06" db="EMBL/GenBank/DDBJ databases">
        <title>Genomic insights into carbon and energy metabolism of Deferribacter autotrophicus revealed new metabolic traits in the phylum Deferribacteres.</title>
        <authorList>
            <person name="Slobodkin A.I."/>
            <person name="Slobodkina G.B."/>
            <person name="Allioux M."/>
            <person name="Alain K."/>
            <person name="Jebbar M."/>
            <person name="Shadrin V."/>
            <person name="Kublanov I.V."/>
            <person name="Toshchakov S.V."/>
            <person name="Bonch-Osmolovskaya E.A."/>
        </authorList>
    </citation>
    <scope>NUCLEOTIDE SEQUENCE [LARGE SCALE GENOMIC DNA]</scope>
    <source>
        <strain evidence="4 5">SL50</strain>
    </source>
</reference>
<dbReference type="GO" id="GO:0046872">
    <property type="term" value="F:metal ion binding"/>
    <property type="evidence" value="ECO:0007669"/>
    <property type="project" value="UniProtKB-KW"/>
</dbReference>
<comment type="similarity">
    <text evidence="1 2">Belongs to the metallophosphoesterase superfamily. YfcE family.</text>
</comment>
<evidence type="ECO:0000259" key="3">
    <source>
        <dbReference type="Pfam" id="PF12850"/>
    </source>
</evidence>
<feature type="domain" description="Calcineurin-like phosphoesterase" evidence="3">
    <location>
        <begin position="1"/>
        <end position="149"/>
    </location>
</feature>
<evidence type="ECO:0000313" key="4">
    <source>
        <dbReference type="EMBL" id="KAA0258608.1"/>
    </source>
</evidence>
<keyword evidence="2" id="KW-0479">Metal-binding</keyword>